<sequence>MSQSFLSRLPLSRYEIDRDHLAREDPHLLDRLWRDTATRVLPIFDGSALLSAEGSLALLRPDAIERGDTSVYLGRSTSTTGPEPVGTAIVTMELHDAGHFAEASWGNLRSIATRLSARDVGLFTEALSILNWHSSHLFSPRTGEPTVVEKAGWVRRDVTSNIDVFPRTDPAIIVGVTDNDDRLLLGSNALWESNRYSLLAGFVEPGESLESAVEREIFEESGVPVVDPVYLGSQPWPFPASLMLGFMASVAPGFSGPGTPDGTEILDLRWFSRDELAASLNDIRLPGHSSIARAIIEHWYGEPIDQQS</sequence>
<comment type="similarity">
    <text evidence="3">Belongs to the Nudix hydrolase family. NudC subfamily.</text>
</comment>
<dbReference type="GO" id="GO:0035529">
    <property type="term" value="F:NADH pyrophosphatase activity"/>
    <property type="evidence" value="ECO:0007669"/>
    <property type="project" value="TreeGrafter"/>
</dbReference>
<dbReference type="GO" id="GO:0005829">
    <property type="term" value="C:cytosol"/>
    <property type="evidence" value="ECO:0007669"/>
    <property type="project" value="TreeGrafter"/>
</dbReference>
<dbReference type="InterPro" id="IPR020084">
    <property type="entry name" value="NUDIX_hydrolase_CS"/>
</dbReference>
<evidence type="ECO:0000313" key="12">
    <source>
        <dbReference type="Proteomes" id="UP000316560"/>
    </source>
</evidence>
<dbReference type="NCBIfam" id="NF001299">
    <property type="entry name" value="PRK00241.1"/>
    <property type="match status" value="1"/>
</dbReference>
<evidence type="ECO:0000256" key="1">
    <source>
        <dbReference type="ARBA" id="ARBA00001946"/>
    </source>
</evidence>
<dbReference type="EC" id="3.6.1.22" evidence="4"/>
<dbReference type="PROSITE" id="PS00893">
    <property type="entry name" value="NUDIX_BOX"/>
    <property type="match status" value="1"/>
</dbReference>
<comment type="catalytic activity">
    <reaction evidence="9">
        <text>a 5'-end NAD(+)-phospho-ribonucleoside in mRNA + H2O = a 5'-end phospho-adenosine-phospho-ribonucleoside in mRNA + beta-nicotinamide D-ribonucleotide + 2 H(+)</text>
        <dbReference type="Rhea" id="RHEA:60876"/>
        <dbReference type="Rhea" id="RHEA-COMP:15698"/>
        <dbReference type="Rhea" id="RHEA-COMP:15719"/>
        <dbReference type="ChEBI" id="CHEBI:14649"/>
        <dbReference type="ChEBI" id="CHEBI:15377"/>
        <dbReference type="ChEBI" id="CHEBI:15378"/>
        <dbReference type="ChEBI" id="CHEBI:144029"/>
        <dbReference type="ChEBI" id="CHEBI:144051"/>
    </reaction>
    <physiologicalReaction direction="left-to-right" evidence="9">
        <dbReference type="Rhea" id="RHEA:60877"/>
    </physiologicalReaction>
</comment>
<comment type="cofactor">
    <cofactor evidence="1">
        <name>Mg(2+)</name>
        <dbReference type="ChEBI" id="CHEBI:18420"/>
    </cofactor>
</comment>
<name>A0A8H2K5D7_9MICO</name>
<dbReference type="Gene3D" id="3.90.79.20">
    <property type="match status" value="1"/>
</dbReference>
<dbReference type="PANTHER" id="PTHR42904">
    <property type="entry name" value="NUDIX HYDROLASE, NUDC SUBFAMILY"/>
    <property type="match status" value="1"/>
</dbReference>
<dbReference type="Proteomes" id="UP000316560">
    <property type="component" value="Unassembled WGS sequence"/>
</dbReference>
<evidence type="ECO:0000313" key="11">
    <source>
        <dbReference type="EMBL" id="TQO19182.1"/>
    </source>
</evidence>
<comment type="caution">
    <text evidence="11">The sequence shown here is derived from an EMBL/GenBank/DDBJ whole genome shotgun (WGS) entry which is preliminary data.</text>
</comment>
<dbReference type="GO" id="GO:0006742">
    <property type="term" value="P:NADP+ catabolic process"/>
    <property type="evidence" value="ECO:0007669"/>
    <property type="project" value="TreeGrafter"/>
</dbReference>
<reference evidence="11 12" key="1">
    <citation type="submission" date="2019-06" db="EMBL/GenBank/DDBJ databases">
        <title>Sequencing the genomes of 1000 actinobacteria strains.</title>
        <authorList>
            <person name="Klenk H.-P."/>
        </authorList>
    </citation>
    <scope>NUCLEOTIDE SEQUENCE [LARGE SCALE GENOMIC DNA]</scope>
    <source>
        <strain evidence="11 12">DSM 21947</strain>
    </source>
</reference>
<dbReference type="Pfam" id="PF09296">
    <property type="entry name" value="NUDIX-like"/>
    <property type="match status" value="1"/>
</dbReference>
<keyword evidence="6" id="KW-0378">Hydrolase</keyword>
<evidence type="ECO:0000256" key="5">
    <source>
        <dbReference type="ARBA" id="ARBA00022723"/>
    </source>
</evidence>
<evidence type="ECO:0000256" key="4">
    <source>
        <dbReference type="ARBA" id="ARBA00012381"/>
    </source>
</evidence>
<dbReference type="InterPro" id="IPR050241">
    <property type="entry name" value="NAD-cap_RNA_hydrolase_NudC"/>
</dbReference>
<evidence type="ECO:0000256" key="2">
    <source>
        <dbReference type="ARBA" id="ARBA00001947"/>
    </source>
</evidence>
<keyword evidence="7" id="KW-0460">Magnesium</keyword>
<dbReference type="InterPro" id="IPR049734">
    <property type="entry name" value="NudC-like_C"/>
</dbReference>
<evidence type="ECO:0000256" key="8">
    <source>
        <dbReference type="ARBA" id="ARBA00023027"/>
    </source>
</evidence>
<dbReference type="Gene3D" id="3.90.79.10">
    <property type="entry name" value="Nucleoside Triphosphate Pyrophosphohydrolase"/>
    <property type="match status" value="1"/>
</dbReference>
<dbReference type="RefSeq" id="WP_141989675.1">
    <property type="nucleotide sequence ID" value="NZ_VFRA01000001.1"/>
</dbReference>
<proteinExistence type="inferred from homology"/>
<feature type="domain" description="Nudix hydrolase" evidence="10">
    <location>
        <begin position="166"/>
        <end position="294"/>
    </location>
</feature>
<keyword evidence="12" id="KW-1185">Reference proteome</keyword>
<dbReference type="InterPro" id="IPR000086">
    <property type="entry name" value="NUDIX_hydrolase_dom"/>
</dbReference>
<dbReference type="InterPro" id="IPR015797">
    <property type="entry name" value="NUDIX_hydrolase-like_dom_sf"/>
</dbReference>
<dbReference type="InterPro" id="IPR015375">
    <property type="entry name" value="NADH_PPase-like_N"/>
</dbReference>
<comment type="cofactor">
    <cofactor evidence="2">
        <name>Zn(2+)</name>
        <dbReference type="ChEBI" id="CHEBI:29105"/>
    </cofactor>
</comment>
<dbReference type="EMBL" id="VFRA01000001">
    <property type="protein sequence ID" value="TQO19182.1"/>
    <property type="molecule type" value="Genomic_DNA"/>
</dbReference>
<evidence type="ECO:0000256" key="9">
    <source>
        <dbReference type="ARBA" id="ARBA00023679"/>
    </source>
</evidence>
<dbReference type="PANTHER" id="PTHR42904:SF6">
    <property type="entry name" value="NAD-CAPPED RNA HYDROLASE NUDT12"/>
    <property type="match status" value="1"/>
</dbReference>
<dbReference type="AlphaFoldDB" id="A0A8H2K5D7"/>
<accession>A0A8H2K5D7</accession>
<protein>
    <recommendedName>
        <fullName evidence="4">NAD(+) diphosphatase</fullName>
        <ecNumber evidence="4">3.6.1.22</ecNumber>
    </recommendedName>
</protein>
<dbReference type="GO" id="GO:0019677">
    <property type="term" value="P:NAD+ catabolic process"/>
    <property type="evidence" value="ECO:0007669"/>
    <property type="project" value="TreeGrafter"/>
</dbReference>
<evidence type="ECO:0000256" key="3">
    <source>
        <dbReference type="ARBA" id="ARBA00009595"/>
    </source>
</evidence>
<keyword evidence="8" id="KW-0520">NAD</keyword>
<gene>
    <name evidence="11" type="ORF">FB472_0722</name>
</gene>
<dbReference type="Pfam" id="PF00293">
    <property type="entry name" value="NUDIX"/>
    <property type="match status" value="1"/>
</dbReference>
<evidence type="ECO:0000259" key="10">
    <source>
        <dbReference type="PROSITE" id="PS51462"/>
    </source>
</evidence>
<dbReference type="GO" id="GO:0046872">
    <property type="term" value="F:metal ion binding"/>
    <property type="evidence" value="ECO:0007669"/>
    <property type="project" value="UniProtKB-KW"/>
</dbReference>
<dbReference type="CDD" id="cd03429">
    <property type="entry name" value="NUDIX_NADH_pyrophosphatase_Nudt13"/>
    <property type="match status" value="1"/>
</dbReference>
<evidence type="ECO:0000256" key="6">
    <source>
        <dbReference type="ARBA" id="ARBA00022801"/>
    </source>
</evidence>
<dbReference type="OrthoDB" id="9791656at2"/>
<organism evidence="11 12">
    <name type="scientific">Rhodoglobus vestalii</name>
    <dbReference type="NCBI Taxonomy" id="193384"/>
    <lineage>
        <taxon>Bacteria</taxon>
        <taxon>Bacillati</taxon>
        <taxon>Actinomycetota</taxon>
        <taxon>Actinomycetes</taxon>
        <taxon>Micrococcales</taxon>
        <taxon>Microbacteriaceae</taxon>
        <taxon>Rhodoglobus</taxon>
    </lineage>
</organism>
<dbReference type="PROSITE" id="PS51462">
    <property type="entry name" value="NUDIX"/>
    <property type="match status" value="1"/>
</dbReference>
<dbReference type="SUPFAM" id="SSF55811">
    <property type="entry name" value="Nudix"/>
    <property type="match status" value="1"/>
</dbReference>
<evidence type="ECO:0000256" key="7">
    <source>
        <dbReference type="ARBA" id="ARBA00022842"/>
    </source>
</evidence>
<keyword evidence="5" id="KW-0479">Metal-binding</keyword>